<name>A0ABD0MZ62_CIRMR</name>
<feature type="non-terminal residue" evidence="1">
    <location>
        <position position="1"/>
    </location>
</feature>
<reference evidence="1 2" key="1">
    <citation type="submission" date="2024-05" db="EMBL/GenBank/DDBJ databases">
        <title>Genome sequencing and assembly of Indian major carp, Cirrhinus mrigala (Hamilton, 1822).</title>
        <authorList>
            <person name="Mohindra V."/>
            <person name="Chowdhury L.M."/>
            <person name="Lal K."/>
            <person name="Jena J.K."/>
        </authorList>
    </citation>
    <scope>NUCLEOTIDE SEQUENCE [LARGE SCALE GENOMIC DNA]</scope>
    <source>
        <strain evidence="1">CM1030</strain>
        <tissue evidence="1">Blood</tissue>
    </source>
</reference>
<protein>
    <submittedName>
        <fullName evidence="1">Uncharacterized protein</fullName>
    </submittedName>
</protein>
<dbReference type="AlphaFoldDB" id="A0ABD0MZ62"/>
<sequence>VPSLVPLQQNYLQLQLEPEDDTHLGVWAQSRGGGCLDASAYAAVIMKLSSLRLHAFFQERPFSSLFTL</sequence>
<dbReference type="Proteomes" id="UP001529510">
    <property type="component" value="Unassembled WGS sequence"/>
</dbReference>
<keyword evidence="2" id="KW-1185">Reference proteome</keyword>
<feature type="non-terminal residue" evidence="1">
    <location>
        <position position="68"/>
    </location>
</feature>
<organism evidence="1 2">
    <name type="scientific">Cirrhinus mrigala</name>
    <name type="common">Mrigala</name>
    <dbReference type="NCBI Taxonomy" id="683832"/>
    <lineage>
        <taxon>Eukaryota</taxon>
        <taxon>Metazoa</taxon>
        <taxon>Chordata</taxon>
        <taxon>Craniata</taxon>
        <taxon>Vertebrata</taxon>
        <taxon>Euteleostomi</taxon>
        <taxon>Actinopterygii</taxon>
        <taxon>Neopterygii</taxon>
        <taxon>Teleostei</taxon>
        <taxon>Ostariophysi</taxon>
        <taxon>Cypriniformes</taxon>
        <taxon>Cyprinidae</taxon>
        <taxon>Labeoninae</taxon>
        <taxon>Labeonini</taxon>
        <taxon>Cirrhinus</taxon>
    </lineage>
</organism>
<comment type="caution">
    <text evidence="1">The sequence shown here is derived from an EMBL/GenBank/DDBJ whole genome shotgun (WGS) entry which is preliminary data.</text>
</comment>
<evidence type="ECO:0000313" key="2">
    <source>
        <dbReference type="Proteomes" id="UP001529510"/>
    </source>
</evidence>
<gene>
    <name evidence="1" type="ORF">M9458_049503</name>
</gene>
<proteinExistence type="predicted"/>
<accession>A0ABD0MZ62</accession>
<evidence type="ECO:0000313" key="1">
    <source>
        <dbReference type="EMBL" id="KAL0155240.1"/>
    </source>
</evidence>
<dbReference type="EMBL" id="JAMKFB020000025">
    <property type="protein sequence ID" value="KAL0155240.1"/>
    <property type="molecule type" value="Genomic_DNA"/>
</dbReference>